<evidence type="ECO:0000313" key="1">
    <source>
        <dbReference type="EMBL" id="KMS51608.1"/>
    </source>
</evidence>
<accession>A0A0J7XKH5</accession>
<dbReference type="Proteomes" id="UP000052232">
    <property type="component" value="Unassembled WGS sequence"/>
</dbReference>
<dbReference type="EMBL" id="JACT01000009">
    <property type="protein sequence ID" value="KMS51608.1"/>
    <property type="molecule type" value="Genomic_DNA"/>
</dbReference>
<name>A0A0J7XKH5_9SPHN</name>
<proteinExistence type="predicted"/>
<reference evidence="1 2" key="1">
    <citation type="journal article" date="2015" name="G3 (Bethesda)">
        <title>Insights into Ongoing Evolution of the Hexachlorocyclohexane Catabolic Pathway from Comparative Genomics of Ten Sphingomonadaceae Strains.</title>
        <authorList>
            <person name="Pearce S.L."/>
            <person name="Oakeshott J.G."/>
            <person name="Pandey G."/>
        </authorList>
    </citation>
    <scope>NUCLEOTIDE SEQUENCE [LARGE SCALE GENOMIC DNA]</scope>
    <source>
        <strain evidence="1 2">LL01</strain>
    </source>
</reference>
<protein>
    <recommendedName>
        <fullName evidence="3">Replication protein A</fullName>
    </recommendedName>
</protein>
<gene>
    <name evidence="1" type="ORF">V473_23530</name>
</gene>
<evidence type="ECO:0008006" key="3">
    <source>
        <dbReference type="Google" id="ProtNLM"/>
    </source>
</evidence>
<keyword evidence="2" id="KW-1185">Reference proteome</keyword>
<dbReference type="RefSeq" id="WP_244884598.1">
    <property type="nucleotide sequence ID" value="NZ_KQ130440.1"/>
</dbReference>
<dbReference type="PATRIC" id="fig|1420583.3.peg.4518"/>
<evidence type="ECO:0000313" key="2">
    <source>
        <dbReference type="Proteomes" id="UP000052232"/>
    </source>
</evidence>
<organism evidence="1 2">
    <name type="scientific">Sphingobium cupriresistens LL01</name>
    <dbReference type="NCBI Taxonomy" id="1420583"/>
    <lineage>
        <taxon>Bacteria</taxon>
        <taxon>Pseudomonadati</taxon>
        <taxon>Pseudomonadota</taxon>
        <taxon>Alphaproteobacteria</taxon>
        <taxon>Sphingomonadales</taxon>
        <taxon>Sphingomonadaceae</taxon>
        <taxon>Sphingobium</taxon>
    </lineage>
</organism>
<dbReference type="AlphaFoldDB" id="A0A0J7XKH5"/>
<comment type="caution">
    <text evidence="1">The sequence shown here is derived from an EMBL/GenBank/DDBJ whole genome shotgun (WGS) entry which is preliminary data.</text>
</comment>
<sequence>MMFLALETSLADVPTGAVAELRAFGIVDADIAAAFELQQKQRSCGVPVLPLAVICGVRPLERGIKTGLSHTASRLIGTKPRVRTSRGGTHVTGRPVWANSVRTGDAAEAEFVRPVSFDQLKELRRAIHLMFERARDLAAEARQGGELTPEQHKLTLFTRSCRDMLLKIVDELRYRKGWCVPSYETLMRWTRLGRRTVKYSLDRLRELGLLEWIRRYDYTRDSQHGARSEQTSNLYRCHVPQWIGKMIGLFSPVPEDETQRRADSLEQHADMLASVGAIERRRLMPDDPAQRAALILAAERSAARQASDAYPRGCNNGTAPHTVLYSISTEKRSCPSRATIQP</sequence>